<name>A0A134B5B2_9BACT</name>
<evidence type="ECO:0000256" key="1">
    <source>
        <dbReference type="ARBA" id="ARBA00004328"/>
    </source>
</evidence>
<dbReference type="RefSeq" id="WP_082720449.1">
    <property type="nucleotide sequence ID" value="NZ_KQ960560.1"/>
</dbReference>
<dbReference type="InterPro" id="IPR024455">
    <property type="entry name" value="Phage_capsid"/>
</dbReference>
<keyword evidence="2" id="KW-0175">Coiled coil</keyword>
<dbReference type="STRING" id="419005.HMPREF1860_01857"/>
<gene>
    <name evidence="4" type="ORF">HMPREF1860_01857</name>
</gene>
<dbReference type="Pfam" id="PF05065">
    <property type="entry name" value="Phage_capsid"/>
    <property type="match status" value="1"/>
</dbReference>
<proteinExistence type="predicted"/>
<feature type="coiled-coil region" evidence="2">
    <location>
        <begin position="22"/>
        <end position="50"/>
    </location>
</feature>
<dbReference type="InterPro" id="IPR054612">
    <property type="entry name" value="Phage_capsid-like_C"/>
</dbReference>
<dbReference type="PATRIC" id="fig|419005.5.peg.1854"/>
<evidence type="ECO:0000313" key="4">
    <source>
        <dbReference type="EMBL" id="KXB75114.1"/>
    </source>
</evidence>
<sequence length="373" mass="41207">MSKMTRQMRELCNCYKENCTRINEIADACEKEQRERTEAENAEYEKLARENSIIQMRMQALSVPSGNGVEKSATVELRECMEAKKTAKIELHREITSATTTDLANTGIIPVAEQEMLKPLRAGLIWDKVGISVRHGLVGSLRWPSHSKATAKWADEKEALTDSKIDYSKLEMTGTRLGIAIPVTREQLYNSEGIVEQVINEEMPQAIVDAINKAVFSLVKEGKAPKGPFVDLKEAADGAPVKLDTPNKALKALAKLKAGILKTGIIPRGMCWVMSYAQKAEFETTPKDAGSGIMICENDKILGLPVFCTPEIEDGYIGLGDFSYLAAGFFGNLSFIVDPYTLSRENSVDFVLNNNFGMVVLRKEAFALIKVSE</sequence>
<evidence type="ECO:0000256" key="2">
    <source>
        <dbReference type="SAM" id="Coils"/>
    </source>
</evidence>
<dbReference type="EMBL" id="LSDL01000125">
    <property type="protein sequence ID" value="KXB75114.1"/>
    <property type="molecule type" value="Genomic_DNA"/>
</dbReference>
<dbReference type="NCBIfam" id="TIGR01554">
    <property type="entry name" value="major_cap_HK97"/>
    <property type="match status" value="1"/>
</dbReference>
<reference evidence="4 5" key="1">
    <citation type="submission" date="2016-01" db="EMBL/GenBank/DDBJ databases">
        <authorList>
            <person name="Oliw E.H."/>
        </authorList>
    </citation>
    <scope>NUCLEOTIDE SEQUENCE [LARGE SCALE GENOMIC DNA]</scope>
    <source>
        <strain evidence="4 5">DNF00307</strain>
    </source>
</reference>
<comment type="caution">
    <text evidence="4">The sequence shown here is derived from an EMBL/GenBank/DDBJ whole genome shotgun (WGS) entry which is preliminary data.</text>
</comment>
<comment type="subcellular location">
    <subcellularLocation>
        <location evidence="1">Virion</location>
    </subcellularLocation>
</comment>
<organism evidence="4">
    <name type="scientific">Prevotella amnii</name>
    <dbReference type="NCBI Taxonomy" id="419005"/>
    <lineage>
        <taxon>Bacteria</taxon>
        <taxon>Pseudomonadati</taxon>
        <taxon>Bacteroidota</taxon>
        <taxon>Bacteroidia</taxon>
        <taxon>Bacteroidales</taxon>
        <taxon>Prevotellaceae</taxon>
        <taxon>Prevotella</taxon>
    </lineage>
</organism>
<feature type="domain" description="Phage capsid-like C-terminal" evidence="3">
    <location>
        <begin position="127"/>
        <end position="370"/>
    </location>
</feature>
<accession>A0A134B5B2</accession>
<dbReference type="SUPFAM" id="SSF56563">
    <property type="entry name" value="Major capsid protein gp5"/>
    <property type="match status" value="1"/>
</dbReference>
<evidence type="ECO:0000313" key="5">
    <source>
        <dbReference type="Proteomes" id="UP000070531"/>
    </source>
</evidence>
<evidence type="ECO:0000259" key="3">
    <source>
        <dbReference type="Pfam" id="PF05065"/>
    </source>
</evidence>
<dbReference type="AlphaFoldDB" id="A0A134B5B2"/>
<protein>
    <recommendedName>
        <fullName evidence="3">Phage capsid-like C-terminal domain-containing protein</fullName>
    </recommendedName>
</protein>
<dbReference type="Proteomes" id="UP000070531">
    <property type="component" value="Unassembled WGS sequence"/>
</dbReference>